<accession>A0A8H3R020</accession>
<gene>
    <name evidence="1" type="ORF">RCL2_002490000</name>
</gene>
<evidence type="ECO:0000313" key="1">
    <source>
        <dbReference type="EMBL" id="GES98346.1"/>
    </source>
</evidence>
<evidence type="ECO:0000313" key="2">
    <source>
        <dbReference type="Proteomes" id="UP000615446"/>
    </source>
</evidence>
<dbReference type="EMBL" id="BLAL01000266">
    <property type="protein sequence ID" value="GES98346.1"/>
    <property type="molecule type" value="Genomic_DNA"/>
</dbReference>
<dbReference type="Proteomes" id="UP000615446">
    <property type="component" value="Unassembled WGS sequence"/>
</dbReference>
<organism evidence="1 2">
    <name type="scientific">Rhizophagus clarus</name>
    <dbReference type="NCBI Taxonomy" id="94130"/>
    <lineage>
        <taxon>Eukaryota</taxon>
        <taxon>Fungi</taxon>
        <taxon>Fungi incertae sedis</taxon>
        <taxon>Mucoromycota</taxon>
        <taxon>Glomeromycotina</taxon>
        <taxon>Glomeromycetes</taxon>
        <taxon>Glomerales</taxon>
        <taxon>Glomeraceae</taxon>
        <taxon>Rhizophagus</taxon>
    </lineage>
</organism>
<protein>
    <submittedName>
        <fullName evidence="1">Uncharacterized protein</fullName>
    </submittedName>
</protein>
<name>A0A8H3R020_9GLOM</name>
<reference evidence="1" key="1">
    <citation type="submission" date="2019-10" db="EMBL/GenBank/DDBJ databases">
        <title>Conservation and host-specific expression of non-tandemly repeated heterogenous ribosome RNA gene in arbuscular mycorrhizal fungi.</title>
        <authorList>
            <person name="Maeda T."/>
            <person name="Kobayashi Y."/>
            <person name="Nakagawa T."/>
            <person name="Ezawa T."/>
            <person name="Yamaguchi K."/>
            <person name="Bino T."/>
            <person name="Nishimoto Y."/>
            <person name="Shigenobu S."/>
            <person name="Kawaguchi M."/>
        </authorList>
    </citation>
    <scope>NUCLEOTIDE SEQUENCE</scope>
    <source>
        <strain evidence="1">HR1</strain>
    </source>
</reference>
<dbReference type="AlphaFoldDB" id="A0A8H3R020"/>
<proteinExistence type="predicted"/>
<sequence length="119" mass="13924">MIRPTHILLRTIKKPSKRNVLNTSNSSILPNQLSTISPYSTQFKTYLSNFKKSIHPYLPLTHRFMTLPKTPPRRRPPFNSGLIQQHPLNWHHTKRLELCLTLPIPKPKDWVQKSITLDP</sequence>
<comment type="caution">
    <text evidence="1">The sequence shown here is derived from an EMBL/GenBank/DDBJ whole genome shotgun (WGS) entry which is preliminary data.</text>
</comment>